<organism evidence="6 7">
    <name type="scientific">Paraconexibacter algicola</name>
    <dbReference type="NCBI Taxonomy" id="2133960"/>
    <lineage>
        <taxon>Bacteria</taxon>
        <taxon>Bacillati</taxon>
        <taxon>Actinomycetota</taxon>
        <taxon>Thermoleophilia</taxon>
        <taxon>Solirubrobacterales</taxon>
        <taxon>Paraconexibacteraceae</taxon>
        <taxon>Paraconexibacter</taxon>
    </lineage>
</organism>
<feature type="domain" description="Metalloenzyme" evidence="5">
    <location>
        <begin position="1"/>
        <end position="363"/>
    </location>
</feature>
<comment type="caution">
    <text evidence="6">The sequence shown here is derived from an EMBL/GenBank/DDBJ whole genome shotgun (WGS) entry which is preliminary data.</text>
</comment>
<dbReference type="InterPro" id="IPR010045">
    <property type="entry name" value="DeoB"/>
</dbReference>
<dbReference type="SUPFAM" id="SSF143856">
    <property type="entry name" value="DeoB insert domain-like"/>
    <property type="match status" value="1"/>
</dbReference>
<evidence type="ECO:0000259" key="5">
    <source>
        <dbReference type="Pfam" id="PF01676"/>
    </source>
</evidence>
<dbReference type="Pfam" id="PF01676">
    <property type="entry name" value="Metalloenzyme"/>
    <property type="match status" value="1"/>
</dbReference>
<evidence type="ECO:0000256" key="3">
    <source>
        <dbReference type="ARBA" id="ARBA00023211"/>
    </source>
</evidence>
<dbReference type="GO" id="GO:0000287">
    <property type="term" value="F:magnesium ion binding"/>
    <property type="evidence" value="ECO:0007669"/>
    <property type="project" value="UniProtKB-UniRule"/>
</dbReference>
<keyword evidence="2" id="KW-0479">Metal-binding</keyword>
<dbReference type="PIRSF" id="PIRSF001491">
    <property type="entry name" value="Ppentomutase"/>
    <property type="match status" value="1"/>
</dbReference>
<dbReference type="PANTHER" id="PTHR21110">
    <property type="entry name" value="PHOSPHOPENTOMUTASE"/>
    <property type="match status" value="1"/>
</dbReference>
<evidence type="ECO:0000256" key="4">
    <source>
        <dbReference type="NCBIfam" id="TIGR01696"/>
    </source>
</evidence>
<proteinExistence type="inferred from homology"/>
<dbReference type="InterPro" id="IPR024052">
    <property type="entry name" value="Phosphopentomutase_DeoB_cap_sf"/>
</dbReference>
<protein>
    <recommendedName>
        <fullName evidence="4">Phosphopentomutase</fullName>
        <ecNumber evidence="4">5.4.2.7</ecNumber>
    </recommendedName>
</protein>
<dbReference type="AlphaFoldDB" id="A0A2T4UCW0"/>
<dbReference type="NCBIfam" id="TIGR01696">
    <property type="entry name" value="deoB"/>
    <property type="match status" value="1"/>
</dbReference>
<dbReference type="GO" id="GO:0008973">
    <property type="term" value="F:phosphopentomutase activity"/>
    <property type="evidence" value="ECO:0007669"/>
    <property type="project" value="UniProtKB-UniRule"/>
</dbReference>
<dbReference type="OrthoDB" id="9769930at2"/>
<dbReference type="NCBIfam" id="NF003766">
    <property type="entry name" value="PRK05362.1"/>
    <property type="match status" value="1"/>
</dbReference>
<name>A0A2T4UCW0_9ACTN</name>
<gene>
    <name evidence="6" type="ORF">C7Y72_19565</name>
</gene>
<dbReference type="EC" id="5.4.2.7" evidence="4"/>
<comment type="similarity">
    <text evidence="1">Belongs to the phosphopentomutase family.</text>
</comment>
<dbReference type="GO" id="GO:0009117">
    <property type="term" value="P:nucleotide metabolic process"/>
    <property type="evidence" value="ECO:0007669"/>
    <property type="project" value="UniProtKB-UniRule"/>
</dbReference>
<dbReference type="Gene3D" id="3.40.720.10">
    <property type="entry name" value="Alkaline Phosphatase, subunit A"/>
    <property type="match status" value="1"/>
</dbReference>
<dbReference type="EMBL" id="PYYB01000004">
    <property type="protein sequence ID" value="PTL55060.1"/>
    <property type="molecule type" value="Genomic_DNA"/>
</dbReference>
<evidence type="ECO:0000256" key="2">
    <source>
        <dbReference type="ARBA" id="ARBA00022723"/>
    </source>
</evidence>
<keyword evidence="3" id="KW-0464">Manganese</keyword>
<dbReference type="CDD" id="cd16009">
    <property type="entry name" value="PPM"/>
    <property type="match status" value="1"/>
</dbReference>
<evidence type="ECO:0000313" key="6">
    <source>
        <dbReference type="EMBL" id="PTL55060.1"/>
    </source>
</evidence>
<dbReference type="Gene3D" id="3.30.70.1250">
    <property type="entry name" value="Phosphopentomutase"/>
    <property type="match status" value="1"/>
</dbReference>
<evidence type="ECO:0000256" key="1">
    <source>
        <dbReference type="ARBA" id="ARBA00010373"/>
    </source>
</evidence>
<evidence type="ECO:0000313" key="7">
    <source>
        <dbReference type="Proteomes" id="UP000240739"/>
    </source>
</evidence>
<dbReference type="Proteomes" id="UP000240739">
    <property type="component" value="Unassembled WGS sequence"/>
</dbReference>
<dbReference type="GO" id="GO:0043094">
    <property type="term" value="P:metabolic compound salvage"/>
    <property type="evidence" value="ECO:0007669"/>
    <property type="project" value="UniProtKB-UniRule"/>
</dbReference>
<dbReference type="SUPFAM" id="SSF53649">
    <property type="entry name" value="Alkaline phosphatase-like"/>
    <property type="match status" value="1"/>
</dbReference>
<dbReference type="InterPro" id="IPR017850">
    <property type="entry name" value="Alkaline_phosphatase_core_sf"/>
</dbReference>
<reference evidence="6 7" key="1">
    <citation type="submission" date="2018-03" db="EMBL/GenBank/DDBJ databases">
        <title>Aquarubrobacter algicola gen. nov., sp. nov., a novel actinobacterium isolated from shallow eutrophic lake during the end of cyanobacterial harmful algal blooms.</title>
        <authorList>
            <person name="Chun S.J."/>
        </authorList>
    </citation>
    <scope>NUCLEOTIDE SEQUENCE [LARGE SCALE GENOMIC DNA]</scope>
    <source>
        <strain evidence="6 7">Seoho-28</strain>
    </source>
</reference>
<dbReference type="GO" id="GO:0005829">
    <property type="term" value="C:cytosol"/>
    <property type="evidence" value="ECO:0007669"/>
    <property type="project" value="TreeGrafter"/>
</dbReference>
<keyword evidence="7" id="KW-1185">Reference proteome</keyword>
<dbReference type="PANTHER" id="PTHR21110:SF0">
    <property type="entry name" value="PHOSPHOPENTOMUTASE"/>
    <property type="match status" value="1"/>
</dbReference>
<accession>A0A2T4UCW0</accession>
<sequence length="383" mass="39874">MDACGAGATDDADAYGDADADTLVHLAEAVGGLELPVLGRLGLGNVRSLLGVPPALRPGALHGRLHPAGPGKDSTTGHWELFGVVADAPLPTYPEGFPPAVLGRIELAAGRRCCCNAPYEGIAAIHDFGEHHRATGELILYTSVDSVLQIAAHVDVVPEAELYAICARVREVMRDEHAVGRVIARPFTGEPGAFRRTEGRRDLVVQPPGPSHVDLIADLGLPTHAVGKVADLFAGRGFSDTHPGATNAVALERTTALLRDVPSGLIATNLVETDQTYGHRKDVAGFAAALRAIDDAVGEWLALLRPGDLLVLTADHGCDPTTPGTDHTREHAPLLAVFADHGGRRHDGPLSDVGASAAAWLGVPTDRSVPGTSFVTPVDPSAA</sequence>
<dbReference type="InterPro" id="IPR006124">
    <property type="entry name" value="Metalloenzyme"/>
</dbReference>